<keyword evidence="1" id="KW-0614">Plasmid</keyword>
<gene>
    <name evidence="1" type="ORF">ERS450000_06121</name>
</gene>
<dbReference type="KEGG" id="nfr:ERS450000_06121"/>
<organism evidence="1 2">
    <name type="scientific">Nocardia farcinica</name>
    <dbReference type="NCBI Taxonomy" id="37329"/>
    <lineage>
        <taxon>Bacteria</taxon>
        <taxon>Bacillati</taxon>
        <taxon>Actinomycetota</taxon>
        <taxon>Actinomycetes</taxon>
        <taxon>Mycobacteriales</taxon>
        <taxon>Nocardiaceae</taxon>
        <taxon>Nocardia</taxon>
    </lineage>
</organism>
<geneLocation type="plasmid" evidence="1">
    <name>4</name>
</geneLocation>
<proteinExistence type="predicted"/>
<evidence type="ECO:0000313" key="1">
    <source>
        <dbReference type="EMBL" id="CRY84579.1"/>
    </source>
</evidence>
<dbReference type="Proteomes" id="UP000057820">
    <property type="component" value="Plasmid 4"/>
</dbReference>
<dbReference type="AlphaFoldDB" id="A0A0H5PBF1"/>
<dbReference type="EMBL" id="LN868941">
    <property type="protein sequence ID" value="CRY84579.1"/>
    <property type="molecule type" value="Genomic_DNA"/>
</dbReference>
<evidence type="ECO:0000313" key="2">
    <source>
        <dbReference type="Proteomes" id="UP000057820"/>
    </source>
</evidence>
<protein>
    <submittedName>
        <fullName evidence="1">Uncharacterized protein</fullName>
    </submittedName>
</protein>
<sequence>MGRKPSLMYGYLRQELVGERVQEVEDAMREFAAREGFDLAVVHREYGAATGALWMLLRDVSQAWSRHIITPTPTHLKGGENSDRLTLLGQLQRLRPLRVWYLDPDDDAALVRTVRRNRDIPSPRASAPTPPRTPIGQFELRLNLATRGLAQLQTHELLTRAGLRHLSEPVEQIVLAVLGEAMAAAEPGIYARVAAGFPDLAPNNQVTVWLLRREATLEVQVHETASRADEPLSVSITAFAEHGRVQPEAGGTLTWARIPLAVTPSVSRSSLRSAVS</sequence>
<accession>A0A0H5PBF1</accession>
<reference evidence="2" key="1">
    <citation type="submission" date="2015-03" db="EMBL/GenBank/DDBJ databases">
        <authorList>
            <consortium name="Pathogen Informatics"/>
        </authorList>
    </citation>
    <scope>NUCLEOTIDE SEQUENCE [LARGE SCALE GENOMIC DNA]</scope>
    <source>
        <strain evidence="2">NCTC11134</strain>
        <plasmid evidence="2">4</plasmid>
    </source>
</reference>
<name>A0A0H5PBF1_NOCFR</name>